<gene>
    <name evidence="2" type="ORF">SAMEA4873555_05193</name>
</gene>
<name>A0A486TYX4_KLEPN</name>
<sequence length="108" mass="11925">MHAENTQRSGPQGAFHGDKVAGAKRASFGVDNPGDLHPVHHGDHQGHDPDTWLENRRQGNRQQQCGKRHHQIGKAHQQPSDTPLQITCAKPYQDADQYCSAVGDNTDE</sequence>
<dbReference type="AlphaFoldDB" id="A0A486TYX4"/>
<protein>
    <submittedName>
        <fullName evidence="2">Uncharacterized protein</fullName>
    </submittedName>
</protein>
<feature type="compositionally biased region" description="Polar residues" evidence="1">
    <location>
        <begin position="1"/>
        <end position="10"/>
    </location>
</feature>
<accession>A0A486TYX4</accession>
<organism evidence="2">
    <name type="scientific">Klebsiella pneumoniae</name>
    <dbReference type="NCBI Taxonomy" id="573"/>
    <lineage>
        <taxon>Bacteria</taxon>
        <taxon>Pseudomonadati</taxon>
        <taxon>Pseudomonadota</taxon>
        <taxon>Gammaproteobacteria</taxon>
        <taxon>Enterobacterales</taxon>
        <taxon>Enterobacteriaceae</taxon>
        <taxon>Klebsiella/Raoultella group</taxon>
        <taxon>Klebsiella</taxon>
        <taxon>Klebsiella pneumoniae complex</taxon>
    </lineage>
</organism>
<reference evidence="2" key="1">
    <citation type="submission" date="2019-03" db="EMBL/GenBank/DDBJ databases">
        <authorList>
            <consortium name="Pathogen Informatics"/>
        </authorList>
    </citation>
    <scope>NUCLEOTIDE SEQUENCE</scope>
    <source>
        <strain evidence="2">5012STDY7626354</strain>
    </source>
</reference>
<dbReference type="EMBL" id="CAAHCY010000063">
    <property type="protein sequence ID" value="VGM31063.1"/>
    <property type="molecule type" value="Genomic_DNA"/>
</dbReference>
<feature type="compositionally biased region" description="Basic and acidic residues" evidence="1">
    <location>
        <begin position="37"/>
        <end position="57"/>
    </location>
</feature>
<evidence type="ECO:0000313" key="2">
    <source>
        <dbReference type="EMBL" id="VGM31063.1"/>
    </source>
</evidence>
<evidence type="ECO:0000256" key="1">
    <source>
        <dbReference type="SAM" id="MobiDB-lite"/>
    </source>
</evidence>
<feature type="region of interest" description="Disordered" evidence="1">
    <location>
        <begin position="1"/>
        <end position="82"/>
    </location>
</feature>
<proteinExistence type="predicted"/>